<gene>
    <name evidence="2" type="ORF">Pfra01_001642600</name>
</gene>
<comment type="caution">
    <text evidence="2">The sequence shown here is derived from an EMBL/GenBank/DDBJ whole genome shotgun (WGS) entry which is preliminary data.</text>
</comment>
<evidence type="ECO:0000313" key="2">
    <source>
        <dbReference type="EMBL" id="GMF45627.1"/>
    </source>
</evidence>
<dbReference type="Proteomes" id="UP001165121">
    <property type="component" value="Unassembled WGS sequence"/>
</dbReference>
<keyword evidence="3" id="KW-1185">Reference proteome</keyword>
<name>A0A9W6XTX7_9STRA</name>
<evidence type="ECO:0000256" key="1">
    <source>
        <dbReference type="SAM" id="MobiDB-lite"/>
    </source>
</evidence>
<feature type="compositionally biased region" description="Basic and acidic residues" evidence="1">
    <location>
        <begin position="180"/>
        <end position="192"/>
    </location>
</feature>
<reference evidence="2" key="1">
    <citation type="submission" date="2023-04" db="EMBL/GenBank/DDBJ databases">
        <title>Phytophthora fragariaefolia NBRC 109709.</title>
        <authorList>
            <person name="Ichikawa N."/>
            <person name="Sato H."/>
            <person name="Tonouchi N."/>
        </authorList>
    </citation>
    <scope>NUCLEOTIDE SEQUENCE</scope>
    <source>
        <strain evidence="2">NBRC 109709</strain>
    </source>
</reference>
<sequence length="234" mass="26141">MTTATWEPEGRLKSGRDSSCRPIGLWATRGERWVPSGVAGLAKTRYLKITNISDQKLTLHADTRIGMWLEGGRVPRTPGLVLVGSRRYAEWPVLAFQATTGQESEEELYAEPDEPLVDRPLYEAPLKILRRDAEDPKSIVAQVSVALPDEAKPEPRSELEGRAGGSDRPIATDSVYEASEAAREIRPDHEETASQLNTPPTATQDDTGDEEVCYHEGEICSPKMWKKRWRSCRK</sequence>
<dbReference type="AlphaFoldDB" id="A0A9W6XTX7"/>
<protein>
    <submittedName>
        <fullName evidence="2">Unnamed protein product</fullName>
    </submittedName>
</protein>
<feature type="compositionally biased region" description="Polar residues" evidence="1">
    <location>
        <begin position="193"/>
        <end position="205"/>
    </location>
</feature>
<accession>A0A9W6XTX7</accession>
<feature type="compositionally biased region" description="Basic and acidic residues" evidence="1">
    <location>
        <begin position="149"/>
        <end position="161"/>
    </location>
</feature>
<feature type="region of interest" description="Disordered" evidence="1">
    <location>
        <begin position="145"/>
        <end position="210"/>
    </location>
</feature>
<proteinExistence type="predicted"/>
<organism evidence="2 3">
    <name type="scientific">Phytophthora fragariaefolia</name>
    <dbReference type="NCBI Taxonomy" id="1490495"/>
    <lineage>
        <taxon>Eukaryota</taxon>
        <taxon>Sar</taxon>
        <taxon>Stramenopiles</taxon>
        <taxon>Oomycota</taxon>
        <taxon>Peronosporomycetes</taxon>
        <taxon>Peronosporales</taxon>
        <taxon>Peronosporaceae</taxon>
        <taxon>Phytophthora</taxon>
    </lineage>
</organism>
<dbReference type="EMBL" id="BSXT01001850">
    <property type="protein sequence ID" value="GMF45627.1"/>
    <property type="molecule type" value="Genomic_DNA"/>
</dbReference>
<evidence type="ECO:0000313" key="3">
    <source>
        <dbReference type="Proteomes" id="UP001165121"/>
    </source>
</evidence>